<feature type="short sequence motif" description="Q motif" evidence="10">
    <location>
        <begin position="2"/>
        <end position="30"/>
    </location>
</feature>
<dbReference type="PANTHER" id="PTHR47959:SF13">
    <property type="entry name" value="ATP-DEPENDENT RNA HELICASE RHLE"/>
    <property type="match status" value="1"/>
</dbReference>
<evidence type="ECO:0000256" key="1">
    <source>
        <dbReference type="ARBA" id="ARBA00012552"/>
    </source>
</evidence>
<dbReference type="InterPro" id="IPR001650">
    <property type="entry name" value="Helicase_C-like"/>
</dbReference>
<dbReference type="PANTHER" id="PTHR47959">
    <property type="entry name" value="ATP-DEPENDENT RNA HELICASE RHLE-RELATED"/>
    <property type="match status" value="1"/>
</dbReference>
<dbReference type="Proteomes" id="UP000466966">
    <property type="component" value="Unassembled WGS sequence"/>
</dbReference>
<dbReference type="InterPro" id="IPR044742">
    <property type="entry name" value="DEAD/DEAH_RhlB"/>
</dbReference>
<dbReference type="PROSITE" id="PS51195">
    <property type="entry name" value="Q_MOTIF"/>
    <property type="match status" value="1"/>
</dbReference>
<feature type="compositionally biased region" description="Basic and acidic residues" evidence="11">
    <location>
        <begin position="413"/>
        <end position="479"/>
    </location>
</feature>
<dbReference type="EMBL" id="WTYV01000005">
    <property type="protein sequence ID" value="MXO72628.1"/>
    <property type="molecule type" value="Genomic_DNA"/>
</dbReference>
<evidence type="ECO:0000256" key="3">
    <source>
        <dbReference type="ARBA" id="ARBA00022741"/>
    </source>
</evidence>
<dbReference type="InterPro" id="IPR014001">
    <property type="entry name" value="Helicase_ATP-bd"/>
</dbReference>
<evidence type="ECO:0000256" key="4">
    <source>
        <dbReference type="ARBA" id="ARBA00022801"/>
    </source>
</evidence>
<evidence type="ECO:0000313" key="15">
    <source>
        <dbReference type="EMBL" id="MXO72628.1"/>
    </source>
</evidence>
<reference evidence="15 16" key="1">
    <citation type="submission" date="2019-12" db="EMBL/GenBank/DDBJ databases">
        <title>Genomic-based taxomic classification of the family Erythrobacteraceae.</title>
        <authorList>
            <person name="Xu L."/>
        </authorList>
    </citation>
    <scope>NUCLEOTIDE SEQUENCE [LARGE SCALE GENOMIC DNA]</scope>
    <source>
        <strain evidence="15 16">M0322</strain>
    </source>
</reference>
<evidence type="ECO:0000256" key="2">
    <source>
        <dbReference type="ARBA" id="ARBA00022490"/>
    </source>
</evidence>
<comment type="catalytic activity">
    <reaction evidence="8">
        <text>ATP + H2O = ADP + phosphate + H(+)</text>
        <dbReference type="Rhea" id="RHEA:13065"/>
        <dbReference type="ChEBI" id="CHEBI:15377"/>
        <dbReference type="ChEBI" id="CHEBI:15378"/>
        <dbReference type="ChEBI" id="CHEBI:30616"/>
        <dbReference type="ChEBI" id="CHEBI:43474"/>
        <dbReference type="ChEBI" id="CHEBI:456216"/>
        <dbReference type="EC" id="3.6.4.13"/>
    </reaction>
</comment>
<dbReference type="PROSITE" id="PS51194">
    <property type="entry name" value="HELICASE_CTER"/>
    <property type="match status" value="1"/>
</dbReference>
<keyword evidence="16" id="KW-1185">Reference proteome</keyword>
<feature type="domain" description="DEAD-box RNA helicase Q" evidence="14">
    <location>
        <begin position="2"/>
        <end position="30"/>
    </location>
</feature>
<dbReference type="RefSeq" id="WP_160772543.1">
    <property type="nucleotide sequence ID" value="NZ_WTYV01000005.1"/>
</dbReference>
<dbReference type="EC" id="3.6.4.13" evidence="1"/>
<evidence type="ECO:0000256" key="9">
    <source>
        <dbReference type="ARBA" id="ARBA00074363"/>
    </source>
</evidence>
<dbReference type="FunFam" id="3.40.50.300:FF:000108">
    <property type="entry name" value="ATP-dependent RNA helicase RhlE"/>
    <property type="match status" value="1"/>
</dbReference>
<evidence type="ECO:0000256" key="11">
    <source>
        <dbReference type="SAM" id="MobiDB-lite"/>
    </source>
</evidence>
<evidence type="ECO:0000259" key="13">
    <source>
        <dbReference type="PROSITE" id="PS51194"/>
    </source>
</evidence>
<accession>A0A844YZW4</accession>
<dbReference type="GO" id="GO:0005524">
    <property type="term" value="F:ATP binding"/>
    <property type="evidence" value="ECO:0007669"/>
    <property type="project" value="UniProtKB-KW"/>
</dbReference>
<dbReference type="GO" id="GO:0003676">
    <property type="term" value="F:nucleic acid binding"/>
    <property type="evidence" value="ECO:0007669"/>
    <property type="project" value="InterPro"/>
</dbReference>
<dbReference type="GO" id="GO:0042255">
    <property type="term" value="P:ribosome assembly"/>
    <property type="evidence" value="ECO:0007669"/>
    <property type="project" value="UniProtKB-ARBA"/>
</dbReference>
<dbReference type="Pfam" id="PF00271">
    <property type="entry name" value="Helicase_C"/>
    <property type="match status" value="1"/>
</dbReference>
<dbReference type="InterPro" id="IPR027417">
    <property type="entry name" value="P-loop_NTPase"/>
</dbReference>
<dbReference type="PROSITE" id="PS51192">
    <property type="entry name" value="HELICASE_ATP_BIND_1"/>
    <property type="match status" value="1"/>
</dbReference>
<dbReference type="SUPFAM" id="SSF52540">
    <property type="entry name" value="P-loop containing nucleoside triphosphate hydrolases"/>
    <property type="match status" value="1"/>
</dbReference>
<evidence type="ECO:0000256" key="10">
    <source>
        <dbReference type="PROSITE-ProRule" id="PRU00552"/>
    </source>
</evidence>
<evidence type="ECO:0000259" key="12">
    <source>
        <dbReference type="PROSITE" id="PS51192"/>
    </source>
</evidence>
<dbReference type="InterPro" id="IPR050079">
    <property type="entry name" value="DEAD_box_RNA_helicase"/>
</dbReference>
<dbReference type="GO" id="GO:0005829">
    <property type="term" value="C:cytosol"/>
    <property type="evidence" value="ECO:0007669"/>
    <property type="project" value="TreeGrafter"/>
</dbReference>
<feature type="domain" description="Helicase ATP-binding" evidence="12">
    <location>
        <begin position="33"/>
        <end position="208"/>
    </location>
</feature>
<dbReference type="GO" id="GO:0016787">
    <property type="term" value="F:hydrolase activity"/>
    <property type="evidence" value="ECO:0007669"/>
    <property type="project" value="UniProtKB-KW"/>
</dbReference>
<comment type="caution">
    <text evidence="15">The sequence shown here is derived from an EMBL/GenBank/DDBJ whole genome shotgun (WGS) entry which is preliminary data.</text>
</comment>
<dbReference type="OrthoDB" id="9805696at2"/>
<name>A0A844YZW4_9SPHN</name>
<keyword evidence="5 15" id="KW-0347">Helicase</keyword>
<keyword evidence="6" id="KW-0067">ATP-binding</keyword>
<dbReference type="Gene3D" id="3.40.50.300">
    <property type="entry name" value="P-loop containing nucleotide triphosphate hydrolases"/>
    <property type="match status" value="2"/>
</dbReference>
<feature type="compositionally biased region" description="Low complexity" evidence="11">
    <location>
        <begin position="480"/>
        <end position="495"/>
    </location>
</feature>
<keyword evidence="3" id="KW-0547">Nucleotide-binding</keyword>
<sequence length="514" mass="56068">MSYFTDLGLAEPILRALATKGYTDPTPIQRQAIPALLEGRDLLGIAQTGTGKTAAFALPSIHRLLANPAPRPRRGCRMLVLSPTRELAAQIADNFRLYAKYVDIQVQTVFGGVPVGKQIANLSRGTDVLVATPGRLLDLVEQKALFLDEVEIFVLDEADQMMDLGFIKPLTRIANLLPKQRQSLFFSATMPDEIARLGKQFIVNPVKVEVAPQSTTAEKVGQYVTFIEQKEKQALLTLSLQKGLANGDIESCLVFTRTKHGADRVVRHLVAAGVEAAAIHGNKSQAQRTRALDGFRAGKVPVLVATDIAARGIDVPGVSAVFNFELPNVAEQYVHRIGRTARAGKGGLAISYCAPDEKAYLRDIQKLTGVVPASAPLPKDFVALAAKLPKAAAGGSGAEYSDDNRAGGRNRRTRENERKARGPRRHPDALVVRPGERAERPARPARPARDERPVRDERQPRSDHQPRNDRPQRTDRPQGERAQGGQNAGQRPQGQRNGGGNRQKSNTKRNAWQG</sequence>
<keyword evidence="4" id="KW-0378">Hydrolase</keyword>
<dbReference type="GO" id="GO:0003724">
    <property type="term" value="F:RNA helicase activity"/>
    <property type="evidence" value="ECO:0007669"/>
    <property type="project" value="UniProtKB-EC"/>
</dbReference>
<proteinExistence type="inferred from homology"/>
<gene>
    <name evidence="15" type="ORF">GRI99_13430</name>
</gene>
<dbReference type="SMART" id="SM00487">
    <property type="entry name" value="DEXDc"/>
    <property type="match status" value="1"/>
</dbReference>
<keyword evidence="2" id="KW-0963">Cytoplasm</keyword>
<dbReference type="InterPro" id="IPR011545">
    <property type="entry name" value="DEAD/DEAH_box_helicase_dom"/>
</dbReference>
<dbReference type="Pfam" id="PF00270">
    <property type="entry name" value="DEAD"/>
    <property type="match status" value="1"/>
</dbReference>
<evidence type="ECO:0000256" key="6">
    <source>
        <dbReference type="ARBA" id="ARBA00022840"/>
    </source>
</evidence>
<feature type="domain" description="Helicase C-terminal" evidence="13">
    <location>
        <begin position="219"/>
        <end position="383"/>
    </location>
</feature>
<feature type="region of interest" description="Disordered" evidence="11">
    <location>
        <begin position="392"/>
        <end position="514"/>
    </location>
</feature>
<evidence type="ECO:0000256" key="8">
    <source>
        <dbReference type="ARBA" id="ARBA00047984"/>
    </source>
</evidence>
<evidence type="ECO:0000259" key="14">
    <source>
        <dbReference type="PROSITE" id="PS51195"/>
    </source>
</evidence>
<dbReference type="CDD" id="cd18787">
    <property type="entry name" value="SF2_C_DEAD"/>
    <property type="match status" value="1"/>
</dbReference>
<dbReference type="CDD" id="cd00268">
    <property type="entry name" value="DEADc"/>
    <property type="match status" value="1"/>
</dbReference>
<comment type="similarity">
    <text evidence="7">Belongs to the DEAD box helicase family.</text>
</comment>
<dbReference type="GO" id="GO:0009266">
    <property type="term" value="P:response to temperature stimulus"/>
    <property type="evidence" value="ECO:0007669"/>
    <property type="project" value="UniProtKB-ARBA"/>
</dbReference>
<protein>
    <recommendedName>
        <fullName evidence="9">DEAD-box ATP-dependent RNA helicase RhpA</fullName>
        <ecNumber evidence="1">3.6.4.13</ecNumber>
    </recommendedName>
</protein>
<organism evidence="15 16">
    <name type="scientific">Alteraurantiacibacter buctensis</name>
    <dbReference type="NCBI Taxonomy" id="1503981"/>
    <lineage>
        <taxon>Bacteria</taxon>
        <taxon>Pseudomonadati</taxon>
        <taxon>Pseudomonadota</taxon>
        <taxon>Alphaproteobacteria</taxon>
        <taxon>Sphingomonadales</taxon>
        <taxon>Erythrobacteraceae</taxon>
        <taxon>Alteraurantiacibacter</taxon>
    </lineage>
</organism>
<dbReference type="AlphaFoldDB" id="A0A844YZW4"/>
<dbReference type="SMART" id="SM00490">
    <property type="entry name" value="HELICc"/>
    <property type="match status" value="1"/>
</dbReference>
<dbReference type="InterPro" id="IPR014014">
    <property type="entry name" value="RNA_helicase_DEAD_Q_motif"/>
</dbReference>
<evidence type="ECO:0000256" key="7">
    <source>
        <dbReference type="ARBA" id="ARBA00038437"/>
    </source>
</evidence>
<evidence type="ECO:0000313" key="16">
    <source>
        <dbReference type="Proteomes" id="UP000466966"/>
    </source>
</evidence>
<evidence type="ECO:0000256" key="5">
    <source>
        <dbReference type="ARBA" id="ARBA00022806"/>
    </source>
</evidence>